<evidence type="ECO:0000313" key="4">
    <source>
        <dbReference type="Proteomes" id="UP000186004"/>
    </source>
</evidence>
<sequence>MNHRRTAWGGILLAGGVLLAVPVTSVLLTGDRAVLPVALVAGPAVVLGVFLIVTGKRAPAPRRRHGTSGPARRYAGTPIPHQGPPDAYSWWEVTGPRQDSGGDSPGGSGGGHSGGGGWSGGGDSGGGWSGGGGGDSGGGGGS</sequence>
<feature type="transmembrane region" description="Helical" evidence="2">
    <location>
        <begin position="7"/>
        <end position="28"/>
    </location>
</feature>
<proteinExistence type="predicted"/>
<reference evidence="3 4" key="1">
    <citation type="submission" date="2017-01" db="EMBL/GenBank/DDBJ databases">
        <authorList>
            <person name="Mah S.A."/>
            <person name="Swanson W.J."/>
            <person name="Moy G.W."/>
            <person name="Vacquier V.D."/>
        </authorList>
    </citation>
    <scope>NUCLEOTIDE SEQUENCE [LARGE SCALE GENOMIC DNA]</scope>
    <source>
        <strain evidence="3 4">DSM 45758</strain>
    </source>
</reference>
<keyword evidence="2" id="KW-0812">Transmembrane</keyword>
<keyword evidence="2" id="KW-0472">Membrane</keyword>
<evidence type="ECO:0000256" key="1">
    <source>
        <dbReference type="SAM" id="MobiDB-lite"/>
    </source>
</evidence>
<feature type="region of interest" description="Disordered" evidence="1">
    <location>
        <begin position="58"/>
        <end position="142"/>
    </location>
</feature>
<dbReference type="EMBL" id="FTNF01000035">
    <property type="protein sequence ID" value="SIR99201.1"/>
    <property type="molecule type" value="Genomic_DNA"/>
</dbReference>
<accession>A0A1N7FFT6</accession>
<dbReference type="RefSeq" id="WP_139338213.1">
    <property type="nucleotide sequence ID" value="NZ_FTNF01000035.1"/>
</dbReference>
<gene>
    <name evidence="3" type="ORF">SAMN05444858_13519</name>
</gene>
<feature type="compositionally biased region" description="Gly residues" evidence="1">
    <location>
        <begin position="103"/>
        <end position="142"/>
    </location>
</feature>
<dbReference type="STRING" id="1198245.SAMN05444858_13519"/>
<dbReference type="Proteomes" id="UP000186004">
    <property type="component" value="Unassembled WGS sequence"/>
</dbReference>
<evidence type="ECO:0000256" key="2">
    <source>
        <dbReference type="SAM" id="Phobius"/>
    </source>
</evidence>
<feature type="transmembrane region" description="Helical" evidence="2">
    <location>
        <begin position="34"/>
        <end position="54"/>
    </location>
</feature>
<evidence type="ECO:0000313" key="3">
    <source>
        <dbReference type="EMBL" id="SIR99201.1"/>
    </source>
</evidence>
<keyword evidence="2" id="KW-1133">Transmembrane helix</keyword>
<dbReference type="AlphaFoldDB" id="A0A1N7FFT6"/>
<keyword evidence="4" id="KW-1185">Reference proteome</keyword>
<name>A0A1N7FFT6_9ACTN</name>
<organism evidence="3 4">
    <name type="scientific">Micromonospora avicenniae</name>
    <dbReference type="NCBI Taxonomy" id="1198245"/>
    <lineage>
        <taxon>Bacteria</taxon>
        <taxon>Bacillati</taxon>
        <taxon>Actinomycetota</taxon>
        <taxon>Actinomycetes</taxon>
        <taxon>Micromonosporales</taxon>
        <taxon>Micromonosporaceae</taxon>
        <taxon>Micromonospora</taxon>
    </lineage>
</organism>
<protein>
    <submittedName>
        <fullName evidence="3">Uncharacterized protein</fullName>
    </submittedName>
</protein>